<dbReference type="PANTHER" id="PTHR35332:SF2">
    <property type="entry name" value="REGULATION OF ENOLASE PROTEIN 1"/>
    <property type="match status" value="1"/>
</dbReference>
<dbReference type="PIRSF" id="PIRSF022704">
    <property type="entry name" value="UCP022704"/>
    <property type="match status" value="1"/>
</dbReference>
<accession>A0ABU0M9G9</accession>
<dbReference type="PANTHER" id="PTHR35332">
    <property type="entry name" value="REGULATION OF ENOLASE PROTEIN 1"/>
    <property type="match status" value="1"/>
</dbReference>
<dbReference type="SUPFAM" id="SSF49899">
    <property type="entry name" value="Concanavalin A-like lectins/glucanases"/>
    <property type="match status" value="1"/>
</dbReference>
<proteinExistence type="predicted"/>
<dbReference type="Proteomes" id="UP001223743">
    <property type="component" value="Unassembled WGS sequence"/>
</dbReference>
<name>A0ABU0M9G9_9HYPH</name>
<protein>
    <submittedName>
        <fullName evidence="1">Regulation of enolase protein 1 (Concanavalin A-like superfamily)</fullName>
    </submittedName>
</protein>
<keyword evidence="2" id="KW-1185">Reference proteome</keyword>
<evidence type="ECO:0000313" key="2">
    <source>
        <dbReference type="Proteomes" id="UP001223743"/>
    </source>
</evidence>
<comment type="caution">
    <text evidence="1">The sequence shown here is derived from an EMBL/GenBank/DDBJ whole genome shotgun (WGS) entry which is preliminary data.</text>
</comment>
<sequence>MFEGRWLNEPPHVRHEGGALIVRTGRETDWWNNTFYGFLHLSGHFLGREAQGDATLVVTFSASFTQQYDQAGAMIHVDDRTWMKCGIEFTEGTAKFSVVVTRNDQSDWSVRPWHGDPHGPVTLRVTRHAEALRIDVLEDGAWHLVRLAFLPMPATVSWGPMACSPSGEGLEVRFTRLELGSAIEREMV</sequence>
<organism evidence="1 2">
    <name type="scientific">Kaistia geumhonensis</name>
    <dbReference type="NCBI Taxonomy" id="410839"/>
    <lineage>
        <taxon>Bacteria</taxon>
        <taxon>Pseudomonadati</taxon>
        <taxon>Pseudomonadota</taxon>
        <taxon>Alphaproteobacteria</taxon>
        <taxon>Hyphomicrobiales</taxon>
        <taxon>Kaistiaceae</taxon>
        <taxon>Kaistia</taxon>
    </lineage>
</organism>
<dbReference type="InterPro" id="IPR013320">
    <property type="entry name" value="ConA-like_dom_sf"/>
</dbReference>
<evidence type="ECO:0000313" key="1">
    <source>
        <dbReference type="EMBL" id="MDQ0517591.1"/>
    </source>
</evidence>
<dbReference type="Gene3D" id="2.60.120.200">
    <property type="match status" value="1"/>
</dbReference>
<dbReference type="Pfam" id="PF07081">
    <property type="entry name" value="DUF1349"/>
    <property type="match status" value="1"/>
</dbReference>
<gene>
    <name evidence="1" type="ORF">QO015_003204</name>
</gene>
<dbReference type="InterPro" id="IPR015987">
    <property type="entry name" value="UCP022704"/>
</dbReference>
<dbReference type="EMBL" id="JAUSWJ010000001">
    <property type="protein sequence ID" value="MDQ0517591.1"/>
    <property type="molecule type" value="Genomic_DNA"/>
</dbReference>
<reference evidence="1 2" key="1">
    <citation type="submission" date="2023-07" db="EMBL/GenBank/DDBJ databases">
        <title>Genomic Encyclopedia of Type Strains, Phase IV (KMG-IV): sequencing the most valuable type-strain genomes for metagenomic binning, comparative biology and taxonomic classification.</title>
        <authorList>
            <person name="Goeker M."/>
        </authorList>
    </citation>
    <scope>NUCLEOTIDE SEQUENCE [LARGE SCALE GENOMIC DNA]</scope>
    <source>
        <strain evidence="1 2">B1-1</strain>
    </source>
</reference>
<dbReference type="RefSeq" id="WP_266283039.1">
    <property type="nucleotide sequence ID" value="NZ_JAPKNF010000002.1"/>
</dbReference>
<dbReference type="InterPro" id="IPR009784">
    <property type="entry name" value="DUF1349"/>
</dbReference>